<dbReference type="Proteomes" id="UP000831327">
    <property type="component" value="Chromosome"/>
</dbReference>
<evidence type="ECO:0000313" key="3">
    <source>
        <dbReference type="EMBL" id="BDG71231.1"/>
    </source>
</evidence>
<reference evidence="3 4" key="1">
    <citation type="journal article" date="2016" name="Microbes Environ.">
        <title>Phylogenetically diverse aerobic anoxygenic phototrophic bacteria isolated from epilithic biofilms in Tama river, Japan.</title>
        <authorList>
            <person name="Hirose S."/>
            <person name="Matsuura K."/>
            <person name="Haruta S."/>
        </authorList>
    </citation>
    <scope>NUCLEOTIDE SEQUENCE [LARGE SCALE GENOMIC DNA]</scope>
    <source>
        <strain evidence="3 4">S08</strain>
    </source>
</reference>
<protein>
    <recommendedName>
        <fullName evidence="2">HAMP domain-containing protein</fullName>
    </recommendedName>
</protein>
<keyword evidence="1" id="KW-0812">Transmembrane</keyword>
<dbReference type="SUPFAM" id="SSF58104">
    <property type="entry name" value="Methyl-accepting chemotaxis protein (MCP) signaling domain"/>
    <property type="match status" value="1"/>
</dbReference>
<organism evidence="3 4">
    <name type="scientific">Roseomonas fluvialis</name>
    <dbReference type="NCBI Taxonomy" id="1750527"/>
    <lineage>
        <taxon>Bacteria</taxon>
        <taxon>Pseudomonadati</taxon>
        <taxon>Pseudomonadota</taxon>
        <taxon>Alphaproteobacteria</taxon>
        <taxon>Acetobacterales</taxon>
        <taxon>Roseomonadaceae</taxon>
        <taxon>Roseomonas</taxon>
    </lineage>
</organism>
<dbReference type="CDD" id="cd06225">
    <property type="entry name" value="HAMP"/>
    <property type="match status" value="1"/>
</dbReference>
<accession>A0ABN6NYF7</accession>
<feature type="domain" description="HAMP" evidence="2">
    <location>
        <begin position="234"/>
        <end position="287"/>
    </location>
</feature>
<name>A0ABN6NYF7_9PROT</name>
<keyword evidence="4" id="KW-1185">Reference proteome</keyword>
<dbReference type="PANTHER" id="PTHR32089">
    <property type="entry name" value="METHYL-ACCEPTING CHEMOTAXIS PROTEIN MCPB"/>
    <property type="match status" value="1"/>
</dbReference>
<dbReference type="EMBL" id="AP025637">
    <property type="protein sequence ID" value="BDG71231.1"/>
    <property type="molecule type" value="Genomic_DNA"/>
</dbReference>
<gene>
    <name evidence="3" type="ORF">Rmf_11600</name>
</gene>
<feature type="transmembrane region" description="Helical" evidence="1">
    <location>
        <begin position="212"/>
        <end position="236"/>
    </location>
</feature>
<keyword evidence="1" id="KW-0472">Membrane</keyword>
<feature type="transmembrane region" description="Helical" evidence="1">
    <location>
        <begin position="37"/>
        <end position="56"/>
    </location>
</feature>
<sequence length="547" mass="57032">MDGSLEAIEAVRSTREAAHRRRRWRFGEWLGRINTRAGMISLLFLVVVGLFASNALGTIARQTRVIDELGEGIRLTDDAAATLAASTASYGTTLGGILAGSIPPTAIVARMVPQAAQLSAAVLALEHAAGADVDPALMALARERLARLPGLADRVQQTLTGRRRGDVAPLHDEWLDVQAGFLRLVDATRDATRVRAQAGVAAARRSAQDARIVTFAGVALGVAATILVWLIVVVMITRPMGALHQAMVRIARGDVTTPVPLADREDQLGLMARALLVFRDNLNVMRSLADRALDGARQTHYSTNEASEATAALARDLASQCDGLRSLATALEAAADAIRQVGADAQEARDSAGDAQLLFDDGLRRIGNLGERLARDAQDPGHAGRLTAAIVDMATQANALAAAAASTAAQPVPNSAGLGGIADQARAQAARSQALALDIAEVLDALRATLRDAGRSAQDVAASVETLEGRVADTARAVVGITAALARVHDTHHDLAERVRALAQDAATQAATADALAATTIELNRQATETRAAVESVAAGARLGRNA</sequence>
<dbReference type="Pfam" id="PF00672">
    <property type="entry name" value="HAMP"/>
    <property type="match status" value="1"/>
</dbReference>
<proteinExistence type="predicted"/>
<evidence type="ECO:0000259" key="2">
    <source>
        <dbReference type="SMART" id="SM00304"/>
    </source>
</evidence>
<dbReference type="Gene3D" id="1.10.287.950">
    <property type="entry name" value="Methyl-accepting chemotaxis protein"/>
    <property type="match status" value="1"/>
</dbReference>
<dbReference type="SMART" id="SM00304">
    <property type="entry name" value="HAMP"/>
    <property type="match status" value="1"/>
</dbReference>
<dbReference type="PANTHER" id="PTHR32089:SF112">
    <property type="entry name" value="LYSOZYME-LIKE PROTEIN-RELATED"/>
    <property type="match status" value="1"/>
</dbReference>
<dbReference type="InterPro" id="IPR003660">
    <property type="entry name" value="HAMP_dom"/>
</dbReference>
<evidence type="ECO:0000313" key="4">
    <source>
        <dbReference type="Proteomes" id="UP000831327"/>
    </source>
</evidence>
<dbReference type="Gene3D" id="6.10.340.10">
    <property type="match status" value="1"/>
</dbReference>
<evidence type="ECO:0000256" key="1">
    <source>
        <dbReference type="SAM" id="Phobius"/>
    </source>
</evidence>
<keyword evidence="1" id="KW-1133">Transmembrane helix</keyword>